<dbReference type="RefSeq" id="WP_150509739.1">
    <property type="nucleotide sequence ID" value="NZ_BMSQ01000020.1"/>
</dbReference>
<dbReference type="GO" id="GO:0004519">
    <property type="term" value="F:endonuclease activity"/>
    <property type="evidence" value="ECO:0007669"/>
    <property type="project" value="UniProtKB-KW"/>
</dbReference>
<protein>
    <submittedName>
        <fullName evidence="2">5-methylcytosine-specific restriction endonuclease McrA</fullName>
    </submittedName>
</protein>
<gene>
    <name evidence="3" type="ORF">CP982_07295</name>
    <name evidence="2" type="ORF">FHS40_007401</name>
</gene>
<dbReference type="KEGG" id="sspb:CP982_07295"/>
<dbReference type="InterPro" id="IPR003615">
    <property type="entry name" value="HNH_nuc"/>
</dbReference>
<dbReference type="GO" id="GO:0008270">
    <property type="term" value="F:zinc ion binding"/>
    <property type="evidence" value="ECO:0007669"/>
    <property type="project" value="InterPro"/>
</dbReference>
<dbReference type="OrthoDB" id="4113298at2"/>
<keyword evidence="5" id="KW-1185">Reference proteome</keyword>
<dbReference type="InterPro" id="IPR002711">
    <property type="entry name" value="HNH"/>
</dbReference>
<sequence>MEKICIKCDKRKLRSEFRKRSSSKDGLATECKECGRARDREWNRKNRDHRRAYRERTKKERSEYAKQWYAKNPGYRERYYEENKEANYERRYRWIELNPEKHRAASARRRAALKVTSDLDAVAEYMGLIRADPCVYCGSPTDHIDHIVALAKQGAHEWDNLAPTCATCNTSKATQDVLTFMLRRLTTTT</sequence>
<evidence type="ECO:0000313" key="5">
    <source>
        <dbReference type="Proteomes" id="UP000549009"/>
    </source>
</evidence>
<organism evidence="3 4">
    <name type="scientific">Streptomyces spectabilis</name>
    <dbReference type="NCBI Taxonomy" id="68270"/>
    <lineage>
        <taxon>Bacteria</taxon>
        <taxon>Bacillati</taxon>
        <taxon>Actinomycetota</taxon>
        <taxon>Actinomycetes</taxon>
        <taxon>Kitasatosporales</taxon>
        <taxon>Streptomycetaceae</taxon>
        <taxon>Streptomyces</taxon>
    </lineage>
</organism>
<keyword evidence="2" id="KW-0255">Endonuclease</keyword>
<evidence type="ECO:0000259" key="1">
    <source>
        <dbReference type="SMART" id="SM00507"/>
    </source>
</evidence>
<reference evidence="3 4" key="1">
    <citation type="submission" date="2017-09" db="EMBL/GenBank/DDBJ databases">
        <authorList>
            <person name="Lee N."/>
            <person name="Cho B.-K."/>
        </authorList>
    </citation>
    <scope>NUCLEOTIDE SEQUENCE [LARGE SCALE GENOMIC DNA]</scope>
    <source>
        <strain evidence="3 4">ATCC 27465</strain>
    </source>
</reference>
<evidence type="ECO:0000313" key="2">
    <source>
        <dbReference type="EMBL" id="MBB5108280.1"/>
    </source>
</evidence>
<name>A0A5P2X2C6_STRST</name>
<accession>A0A5P2X2C6</accession>
<evidence type="ECO:0000313" key="4">
    <source>
        <dbReference type="Proteomes" id="UP000326505"/>
    </source>
</evidence>
<dbReference type="CDD" id="cd00085">
    <property type="entry name" value="HNHc"/>
    <property type="match status" value="1"/>
</dbReference>
<keyword evidence="2" id="KW-0540">Nuclease</keyword>
<dbReference type="EMBL" id="JACHJD010000018">
    <property type="protein sequence ID" value="MBB5108280.1"/>
    <property type="molecule type" value="Genomic_DNA"/>
</dbReference>
<evidence type="ECO:0000313" key="3">
    <source>
        <dbReference type="EMBL" id="QEV58538.1"/>
    </source>
</evidence>
<dbReference type="GO" id="GO:0003676">
    <property type="term" value="F:nucleic acid binding"/>
    <property type="evidence" value="ECO:0007669"/>
    <property type="project" value="InterPro"/>
</dbReference>
<dbReference type="Gene3D" id="1.10.30.50">
    <property type="match status" value="1"/>
</dbReference>
<dbReference type="AlphaFoldDB" id="A0A5P2X2C6"/>
<proteinExistence type="predicted"/>
<dbReference type="Proteomes" id="UP000549009">
    <property type="component" value="Unassembled WGS sequence"/>
</dbReference>
<feature type="domain" description="HNH nuclease" evidence="1">
    <location>
        <begin position="124"/>
        <end position="170"/>
    </location>
</feature>
<dbReference type="EMBL" id="CP023690">
    <property type="protein sequence ID" value="QEV58538.1"/>
    <property type="molecule type" value="Genomic_DNA"/>
</dbReference>
<dbReference type="SMART" id="SM00507">
    <property type="entry name" value="HNHc"/>
    <property type="match status" value="1"/>
</dbReference>
<keyword evidence="2" id="KW-0378">Hydrolase</keyword>
<reference evidence="2 5" key="2">
    <citation type="submission" date="2020-08" db="EMBL/GenBank/DDBJ databases">
        <title>Genomic Encyclopedia of Type Strains, Phase III (KMG-III): the genomes of soil and plant-associated and newly described type strains.</title>
        <authorList>
            <person name="Whitman W."/>
        </authorList>
    </citation>
    <scope>NUCLEOTIDE SEQUENCE [LARGE SCALE GENOMIC DNA]</scope>
    <source>
        <strain evidence="2 5">CECT 3146</strain>
    </source>
</reference>
<dbReference type="Proteomes" id="UP000326505">
    <property type="component" value="Chromosome"/>
</dbReference>
<dbReference type="Pfam" id="PF01844">
    <property type="entry name" value="HNH"/>
    <property type="match status" value="1"/>
</dbReference>